<gene>
    <name evidence="1" type="ORF">EVAR_30016_1</name>
</gene>
<evidence type="ECO:0000313" key="2">
    <source>
        <dbReference type="Proteomes" id="UP000299102"/>
    </source>
</evidence>
<sequence length="102" mass="11288">MKCIQLHETVKYKTSAPVRRARSYLTFKILDGGEACAGAPHEAPPASARPARAIYEDLLIHGDSVYDVIDKADQAAVRAELARTPDSEDRVFLCRMNVARKC</sequence>
<dbReference type="STRING" id="151549.A0A4C1VUI5"/>
<proteinExistence type="predicted"/>
<evidence type="ECO:0000313" key="1">
    <source>
        <dbReference type="EMBL" id="GBP42383.1"/>
    </source>
</evidence>
<reference evidence="1 2" key="1">
    <citation type="journal article" date="2019" name="Commun. Biol.">
        <title>The bagworm genome reveals a unique fibroin gene that provides high tensile strength.</title>
        <authorList>
            <person name="Kono N."/>
            <person name="Nakamura H."/>
            <person name="Ohtoshi R."/>
            <person name="Tomita M."/>
            <person name="Numata K."/>
            <person name="Arakawa K."/>
        </authorList>
    </citation>
    <scope>NUCLEOTIDE SEQUENCE [LARGE SCALE GENOMIC DNA]</scope>
</reference>
<dbReference type="OrthoDB" id="9978016at2759"/>
<comment type="caution">
    <text evidence="1">The sequence shown here is derived from an EMBL/GenBank/DDBJ whole genome shotgun (WGS) entry which is preliminary data.</text>
</comment>
<organism evidence="1 2">
    <name type="scientific">Eumeta variegata</name>
    <name type="common">Bagworm moth</name>
    <name type="synonym">Eumeta japonica</name>
    <dbReference type="NCBI Taxonomy" id="151549"/>
    <lineage>
        <taxon>Eukaryota</taxon>
        <taxon>Metazoa</taxon>
        <taxon>Ecdysozoa</taxon>
        <taxon>Arthropoda</taxon>
        <taxon>Hexapoda</taxon>
        <taxon>Insecta</taxon>
        <taxon>Pterygota</taxon>
        <taxon>Neoptera</taxon>
        <taxon>Endopterygota</taxon>
        <taxon>Lepidoptera</taxon>
        <taxon>Glossata</taxon>
        <taxon>Ditrysia</taxon>
        <taxon>Tineoidea</taxon>
        <taxon>Psychidae</taxon>
        <taxon>Oiketicinae</taxon>
        <taxon>Eumeta</taxon>
    </lineage>
</organism>
<accession>A0A4C1VUI5</accession>
<dbReference type="AlphaFoldDB" id="A0A4C1VUI5"/>
<dbReference type="Proteomes" id="UP000299102">
    <property type="component" value="Unassembled WGS sequence"/>
</dbReference>
<dbReference type="EMBL" id="BGZK01000417">
    <property type="protein sequence ID" value="GBP42383.1"/>
    <property type="molecule type" value="Genomic_DNA"/>
</dbReference>
<name>A0A4C1VUI5_EUMVA</name>
<protein>
    <submittedName>
        <fullName evidence="1">Uncharacterized protein</fullName>
    </submittedName>
</protein>
<keyword evidence="2" id="KW-1185">Reference proteome</keyword>